<proteinExistence type="predicted"/>
<comment type="caution">
    <text evidence="9">The sequence shown here is derived from an EMBL/GenBank/DDBJ whole genome shotgun (WGS) entry which is preliminary data.</text>
</comment>
<dbReference type="Proteomes" id="UP000070675">
    <property type="component" value="Unassembled WGS sequence"/>
</dbReference>
<comment type="cofactor">
    <cofactor evidence="5">
        <name>Zn(2+)</name>
        <dbReference type="ChEBI" id="CHEBI:29105"/>
    </cofactor>
    <text evidence="5">Binds 1 zinc ion per subunit.</text>
</comment>
<feature type="binding site" evidence="5">
    <location>
        <position position="98"/>
    </location>
    <ligand>
        <name>Zn(2+)</name>
        <dbReference type="ChEBI" id="CHEBI:29105"/>
    </ligand>
</feature>
<evidence type="ECO:0000313" key="10">
    <source>
        <dbReference type="Proteomes" id="UP000070675"/>
    </source>
</evidence>
<evidence type="ECO:0000256" key="1">
    <source>
        <dbReference type="ARBA" id="ARBA00022723"/>
    </source>
</evidence>
<dbReference type="InterPro" id="IPR011051">
    <property type="entry name" value="RmlC_Cupin_sf"/>
</dbReference>
<dbReference type="SUPFAM" id="SSF51182">
    <property type="entry name" value="RmlC-like cupins"/>
    <property type="match status" value="1"/>
</dbReference>
<dbReference type="GO" id="GO:0008270">
    <property type="term" value="F:zinc ion binding"/>
    <property type="evidence" value="ECO:0007669"/>
    <property type="project" value="InterPro"/>
</dbReference>
<dbReference type="Pfam" id="PF20511">
    <property type="entry name" value="PMI_typeI_cat"/>
    <property type="match status" value="1"/>
</dbReference>
<keyword evidence="1 5" id="KW-0479">Metal-binding</keyword>
<feature type="domain" description="Phosphomannose isomerase type I catalytic" evidence="7">
    <location>
        <begin position="7"/>
        <end position="106"/>
    </location>
</feature>
<dbReference type="OrthoDB" id="9808275at2"/>
<dbReference type="Gene3D" id="2.60.120.10">
    <property type="entry name" value="Jelly Rolls"/>
    <property type="match status" value="2"/>
</dbReference>
<evidence type="ECO:0000256" key="4">
    <source>
        <dbReference type="ARBA" id="ARBA00030762"/>
    </source>
</evidence>
<feature type="binding site" evidence="5">
    <location>
        <position position="173"/>
    </location>
    <ligand>
        <name>Zn(2+)</name>
        <dbReference type="ChEBI" id="CHEBI:29105"/>
    </ligand>
</feature>
<dbReference type="InterPro" id="IPR046457">
    <property type="entry name" value="PMI_typeI_cat"/>
</dbReference>
<dbReference type="Pfam" id="PF21621">
    <property type="entry name" value="MPI_cupin_dom"/>
    <property type="match status" value="1"/>
</dbReference>
<organism evidence="9 10">
    <name type="scientific">Atopobium deltae</name>
    <dbReference type="NCBI Taxonomy" id="1393034"/>
    <lineage>
        <taxon>Bacteria</taxon>
        <taxon>Bacillati</taxon>
        <taxon>Actinomycetota</taxon>
        <taxon>Coriobacteriia</taxon>
        <taxon>Coriobacteriales</taxon>
        <taxon>Atopobiaceae</taxon>
        <taxon>Atopobium</taxon>
    </lineage>
</organism>
<dbReference type="GO" id="GO:0005975">
    <property type="term" value="P:carbohydrate metabolic process"/>
    <property type="evidence" value="ECO:0007669"/>
    <property type="project" value="InterPro"/>
</dbReference>
<protein>
    <recommendedName>
        <fullName evidence="3">Phosphohexomutase</fullName>
    </recommendedName>
    <alternativeName>
        <fullName evidence="4">Phosphomannose isomerase</fullName>
    </alternativeName>
</protein>
<feature type="active site" evidence="6">
    <location>
        <position position="193"/>
    </location>
</feature>
<evidence type="ECO:0000256" key="5">
    <source>
        <dbReference type="PIRSR" id="PIRSR036894-1"/>
    </source>
</evidence>
<dbReference type="AlphaFoldDB" id="A0A133XTU1"/>
<evidence type="ECO:0000256" key="2">
    <source>
        <dbReference type="ARBA" id="ARBA00022833"/>
    </source>
</evidence>
<dbReference type="InterPro" id="IPR014710">
    <property type="entry name" value="RmlC-like_jellyroll"/>
</dbReference>
<keyword evidence="9" id="KW-0413">Isomerase</keyword>
<feature type="domain" description="Mannose-6-phosphate isomerase cupin" evidence="8">
    <location>
        <begin position="239"/>
        <end position="311"/>
    </location>
</feature>
<dbReference type="STRING" id="1393034.HMPREF3192_00905"/>
<evidence type="ECO:0000313" key="9">
    <source>
        <dbReference type="EMBL" id="KXB34355.1"/>
    </source>
</evidence>
<sequence>MSDELIFLQPVFHHKIWGGRMLEEQFDYELPDTTIGECWAISAHPAGDCQVATGAYKGLYLSELFRAHRELFGDVAGDQFPLLVKVLAADDDLSIQVHPDNDYAYKHEDGALGKSECWYVLYAKPGATILIGQHAQSPEEFAHKVEQGKWDELLNIIPVKAGDFFQISPGCVHAVRGGTMVLETQQSSDITYRVYDYDRRQADGTLRTLHMKQSLDCIDFSMGAPTEAPALPAEKRGVTRLVACDVYTVDRVRVSGELTMDRPGPFLCVSVIEGAGSINGCDVNKGQHCIVPATANTLVLAGDMELICSYPPSSDK</sequence>
<name>A0A133XTU1_9ACTN</name>
<gene>
    <name evidence="9" type="ORF">HMPREF3192_00905</name>
</gene>
<dbReference type="PANTHER" id="PTHR42742:SF3">
    <property type="entry name" value="FRUCTOKINASE"/>
    <property type="match status" value="1"/>
</dbReference>
<dbReference type="InterPro" id="IPR049071">
    <property type="entry name" value="MPI_cupin_dom"/>
</dbReference>
<dbReference type="PATRIC" id="fig|1393034.3.peg.869"/>
<evidence type="ECO:0000256" key="3">
    <source>
        <dbReference type="ARBA" id="ARBA00029741"/>
    </source>
</evidence>
<keyword evidence="2 5" id="KW-0862">Zinc</keyword>
<keyword evidence="10" id="KW-1185">Reference proteome</keyword>
<dbReference type="EMBL" id="LSCR01000016">
    <property type="protein sequence ID" value="KXB34355.1"/>
    <property type="molecule type" value="Genomic_DNA"/>
</dbReference>
<accession>A0A133XTU1</accession>
<feature type="binding site" evidence="5">
    <location>
        <position position="116"/>
    </location>
    <ligand>
        <name>Zn(2+)</name>
        <dbReference type="ChEBI" id="CHEBI:29105"/>
    </ligand>
</feature>
<dbReference type="InterPro" id="IPR051804">
    <property type="entry name" value="Carb_Metab_Reg_Kinase/Isom"/>
</dbReference>
<dbReference type="PANTHER" id="PTHR42742">
    <property type="entry name" value="TRANSCRIPTIONAL REPRESSOR MPRA"/>
    <property type="match status" value="1"/>
</dbReference>
<dbReference type="CDD" id="cd07010">
    <property type="entry name" value="cupin_PMI_type_I_N_bac"/>
    <property type="match status" value="1"/>
</dbReference>
<dbReference type="RefSeq" id="WP_066305599.1">
    <property type="nucleotide sequence ID" value="NZ_KQ959496.1"/>
</dbReference>
<dbReference type="GO" id="GO:0004476">
    <property type="term" value="F:mannose-6-phosphate isomerase activity"/>
    <property type="evidence" value="ECO:0007669"/>
    <property type="project" value="InterPro"/>
</dbReference>
<evidence type="ECO:0000259" key="7">
    <source>
        <dbReference type="Pfam" id="PF20511"/>
    </source>
</evidence>
<reference evidence="10" key="1">
    <citation type="submission" date="2016-01" db="EMBL/GenBank/DDBJ databases">
        <authorList>
            <person name="Mitreva M."/>
            <person name="Pepin K.H."/>
            <person name="Mihindukulasuriya K.A."/>
            <person name="Fulton R."/>
            <person name="Fronick C."/>
            <person name="O'Laughlin M."/>
            <person name="Miner T."/>
            <person name="Herter B."/>
            <person name="Rosa B.A."/>
            <person name="Cordes M."/>
            <person name="Tomlinson C."/>
            <person name="Wollam A."/>
            <person name="Palsikar V.B."/>
            <person name="Mardis E.R."/>
            <person name="Wilson R.K."/>
        </authorList>
    </citation>
    <scope>NUCLEOTIDE SEQUENCE [LARGE SCALE GENOMIC DNA]</scope>
    <source>
        <strain evidence="10">DNF00019</strain>
    </source>
</reference>
<dbReference type="InterPro" id="IPR014628">
    <property type="entry name" value="Man6P_isomerase_Firm_short"/>
</dbReference>
<evidence type="ECO:0000256" key="6">
    <source>
        <dbReference type="PIRSR" id="PIRSR036894-2"/>
    </source>
</evidence>
<evidence type="ECO:0000259" key="8">
    <source>
        <dbReference type="Pfam" id="PF21621"/>
    </source>
</evidence>
<dbReference type="PIRSF" id="PIRSF036894">
    <property type="entry name" value="PMI_Firm_short"/>
    <property type="match status" value="1"/>
</dbReference>